<dbReference type="AlphaFoldDB" id="A0A4R1M1B8"/>
<dbReference type="RefSeq" id="WP_132221064.1">
    <property type="nucleotide sequence ID" value="NZ_SMGO01000001.1"/>
</dbReference>
<dbReference type="SUPFAM" id="SSF54373">
    <property type="entry name" value="FAD-linked reductases, C-terminal domain"/>
    <property type="match status" value="1"/>
</dbReference>
<dbReference type="GO" id="GO:0050660">
    <property type="term" value="F:flavin adenine dinucleotide binding"/>
    <property type="evidence" value="ECO:0007669"/>
    <property type="project" value="InterPro"/>
</dbReference>
<evidence type="ECO:0000256" key="1">
    <source>
        <dbReference type="ARBA" id="ARBA00001974"/>
    </source>
</evidence>
<dbReference type="EMBL" id="SMGO01000001">
    <property type="protein sequence ID" value="TCK85117.1"/>
    <property type="molecule type" value="Genomic_DNA"/>
</dbReference>
<keyword evidence="3" id="KW-0285">Flavoprotein</keyword>
<dbReference type="InterPro" id="IPR051473">
    <property type="entry name" value="P2Ox-like"/>
</dbReference>
<comment type="cofactor">
    <cofactor evidence="1">
        <name>FAD</name>
        <dbReference type="ChEBI" id="CHEBI:57692"/>
    </cofactor>
</comment>
<dbReference type="GO" id="GO:0016614">
    <property type="term" value="F:oxidoreductase activity, acting on CH-OH group of donors"/>
    <property type="evidence" value="ECO:0007669"/>
    <property type="project" value="InterPro"/>
</dbReference>
<evidence type="ECO:0000259" key="6">
    <source>
        <dbReference type="Pfam" id="PF00732"/>
    </source>
</evidence>
<evidence type="ECO:0000259" key="7">
    <source>
        <dbReference type="Pfam" id="PF05199"/>
    </source>
</evidence>
<dbReference type="SUPFAM" id="SSF51905">
    <property type="entry name" value="FAD/NAD(P)-binding domain"/>
    <property type="match status" value="1"/>
</dbReference>
<reference evidence="8 9" key="1">
    <citation type="submission" date="2019-03" db="EMBL/GenBank/DDBJ databases">
        <title>Genomic Encyclopedia of Archaeal and Bacterial Type Strains, Phase II (KMG-II): from individual species to whole genera.</title>
        <authorList>
            <person name="Goeker M."/>
        </authorList>
    </citation>
    <scope>NUCLEOTIDE SEQUENCE [LARGE SCALE GENOMIC DNA]</scope>
    <source>
        <strain evidence="8 9">DSM 22554</strain>
    </source>
</reference>
<sequence>MKDFQIKKSATKYDAVIVGSGAGGGMAGYVLANAGLNVLMLEAGPFFDPVLDSHQLKWPWESPRRGASTVRPFGDFDAAYGGWEIDGEPYTRKDNTEFEWFRSRMLGGRTNHWGRISLRMGPLDFKGKSYDGLTDDWPISYDDVKPYYDKVDRLIGVYGTKEGMENEPDGIFLAPPKPRLTELFIMEGARKTGVKVIPGRGSVLTEQLPGNKDRGVCFNCGQCSRSCKVYADFSSSSCLVIPAIKTGNLKVVPNAMVREVITDKDGKATGVSYISKEDLQEYQVQGAIVILAASACESARILLNSKSNNHPNGLANSSDIVGKYLHDSTGVSMSGFLPQLMDRKRYNDDGVGSVHIYSPWWLDNKNLDFPRGYHIEYGGGFGMPSYGFGGSTPTLNGLVPDRDGNMKPAGGYGKSLKDDYRRFYGTQVGMAGRGMAIARKENYCEIDPNVVDKFGIPVLRFQYTWSDAELKQAKHMQETFEEMLNAMGAMNISKPKGPENDYGLLKPGEIIHEVGTVRMGDDRATSALNKWGQAHDCDNVFVVDGAPFVQQGDKNPTWTILALSMRTAEYILDQRKKQNLS</sequence>
<gene>
    <name evidence="8" type="ORF">C8N28_0415</name>
</gene>
<comment type="caution">
    <text evidence="8">The sequence shown here is derived from an EMBL/GenBank/DDBJ whole genome shotgun (WGS) entry which is preliminary data.</text>
</comment>
<proteinExistence type="inferred from homology"/>
<feature type="domain" description="Glucose-methanol-choline oxidoreductase C-terminal" evidence="7">
    <location>
        <begin position="445"/>
        <end position="563"/>
    </location>
</feature>
<feature type="domain" description="Glucose-methanol-choline oxidoreductase N-terminal" evidence="6">
    <location>
        <begin position="30"/>
        <end position="327"/>
    </location>
</feature>
<keyword evidence="4" id="KW-0274">FAD</keyword>
<evidence type="ECO:0000256" key="2">
    <source>
        <dbReference type="ARBA" id="ARBA00010790"/>
    </source>
</evidence>
<evidence type="ECO:0000256" key="3">
    <source>
        <dbReference type="ARBA" id="ARBA00022630"/>
    </source>
</evidence>
<dbReference type="InterPro" id="IPR007867">
    <property type="entry name" value="GMC_OxRtase_C"/>
</dbReference>
<dbReference type="Pfam" id="PF05199">
    <property type="entry name" value="GMC_oxred_C"/>
    <property type="match status" value="1"/>
</dbReference>
<keyword evidence="5" id="KW-0560">Oxidoreductase</keyword>
<dbReference type="OrthoDB" id="9787779at2"/>
<evidence type="ECO:0000256" key="5">
    <source>
        <dbReference type="ARBA" id="ARBA00023002"/>
    </source>
</evidence>
<dbReference type="PANTHER" id="PTHR42784">
    <property type="entry name" value="PYRANOSE 2-OXIDASE"/>
    <property type="match status" value="1"/>
</dbReference>
<name>A0A4R1M1B8_9SPHI</name>
<dbReference type="PANTHER" id="PTHR42784:SF1">
    <property type="entry name" value="PYRANOSE 2-OXIDASE"/>
    <property type="match status" value="1"/>
</dbReference>
<organism evidence="8 9">
    <name type="scientific">Albibacterium bauzanense</name>
    <dbReference type="NCBI Taxonomy" id="653929"/>
    <lineage>
        <taxon>Bacteria</taxon>
        <taxon>Pseudomonadati</taxon>
        <taxon>Bacteroidota</taxon>
        <taxon>Sphingobacteriia</taxon>
        <taxon>Sphingobacteriales</taxon>
        <taxon>Sphingobacteriaceae</taxon>
        <taxon>Albibacterium</taxon>
    </lineage>
</organism>
<evidence type="ECO:0000313" key="9">
    <source>
        <dbReference type="Proteomes" id="UP000294616"/>
    </source>
</evidence>
<evidence type="ECO:0000313" key="8">
    <source>
        <dbReference type="EMBL" id="TCK85117.1"/>
    </source>
</evidence>
<dbReference type="Pfam" id="PF00732">
    <property type="entry name" value="GMC_oxred_N"/>
    <property type="match status" value="1"/>
</dbReference>
<dbReference type="Gene3D" id="3.50.50.60">
    <property type="entry name" value="FAD/NAD(P)-binding domain"/>
    <property type="match status" value="2"/>
</dbReference>
<dbReference type="Proteomes" id="UP000294616">
    <property type="component" value="Unassembled WGS sequence"/>
</dbReference>
<accession>A0A4R1M1B8</accession>
<protein>
    <submittedName>
        <fullName evidence="8">Choline dehydrogenase-like flavoprotein</fullName>
    </submittedName>
</protein>
<evidence type="ECO:0000256" key="4">
    <source>
        <dbReference type="ARBA" id="ARBA00022827"/>
    </source>
</evidence>
<dbReference type="InterPro" id="IPR000172">
    <property type="entry name" value="GMC_OxRdtase_N"/>
</dbReference>
<comment type="similarity">
    <text evidence="2">Belongs to the GMC oxidoreductase family.</text>
</comment>
<keyword evidence="9" id="KW-1185">Reference proteome</keyword>
<dbReference type="InterPro" id="IPR036188">
    <property type="entry name" value="FAD/NAD-bd_sf"/>
</dbReference>